<dbReference type="STRING" id="1798649.A3B13_00830"/>
<reference evidence="2 3" key="1">
    <citation type="journal article" date="2016" name="Nat. Commun.">
        <title>Thousands of microbial genomes shed light on interconnected biogeochemical processes in an aquifer system.</title>
        <authorList>
            <person name="Anantharaman K."/>
            <person name="Brown C.T."/>
            <person name="Hug L.A."/>
            <person name="Sharon I."/>
            <person name="Castelle C.J."/>
            <person name="Probst A.J."/>
            <person name="Thomas B.C."/>
            <person name="Singh A."/>
            <person name="Wilkins M.J."/>
            <person name="Karaoz U."/>
            <person name="Brodie E.L."/>
            <person name="Williams K.H."/>
            <person name="Hubbard S.S."/>
            <person name="Banfield J.F."/>
        </authorList>
    </citation>
    <scope>NUCLEOTIDE SEQUENCE [LARGE SCALE GENOMIC DNA]</scope>
</reference>
<accession>A0A1G2CHQ9</accession>
<gene>
    <name evidence="2" type="ORF">A3B13_00830</name>
</gene>
<evidence type="ECO:0000313" key="2">
    <source>
        <dbReference type="EMBL" id="OGZ00757.1"/>
    </source>
</evidence>
<feature type="region of interest" description="Disordered" evidence="1">
    <location>
        <begin position="46"/>
        <end position="68"/>
    </location>
</feature>
<feature type="compositionally biased region" description="Basic and acidic residues" evidence="1">
    <location>
        <begin position="55"/>
        <end position="68"/>
    </location>
</feature>
<organism evidence="2 3">
    <name type="scientific">Candidatus Liptonbacteria bacterium RIFCSPLOWO2_01_FULL_45_15</name>
    <dbReference type="NCBI Taxonomy" id="1798649"/>
    <lineage>
        <taxon>Bacteria</taxon>
        <taxon>Candidatus Liptoniibacteriota</taxon>
    </lineage>
</organism>
<sequence>MFPQSGNTKSRIRDILIKSKDLIKISGDSLHSLTNFSRERSNWLKNSVPRHRRGEIKESCSEAKRKRD</sequence>
<evidence type="ECO:0000256" key="1">
    <source>
        <dbReference type="SAM" id="MobiDB-lite"/>
    </source>
</evidence>
<name>A0A1G2CHQ9_9BACT</name>
<evidence type="ECO:0000313" key="3">
    <source>
        <dbReference type="Proteomes" id="UP000176287"/>
    </source>
</evidence>
<proteinExistence type="predicted"/>
<comment type="caution">
    <text evidence="2">The sequence shown here is derived from an EMBL/GenBank/DDBJ whole genome shotgun (WGS) entry which is preliminary data.</text>
</comment>
<dbReference type="AlphaFoldDB" id="A0A1G2CHQ9"/>
<dbReference type="EMBL" id="MHKZ01000013">
    <property type="protein sequence ID" value="OGZ00757.1"/>
    <property type="molecule type" value="Genomic_DNA"/>
</dbReference>
<dbReference type="Proteomes" id="UP000176287">
    <property type="component" value="Unassembled WGS sequence"/>
</dbReference>
<protein>
    <submittedName>
        <fullName evidence="2">Uncharacterized protein</fullName>
    </submittedName>
</protein>